<feature type="domain" description="EamA" evidence="9">
    <location>
        <begin position="14"/>
        <end position="140"/>
    </location>
</feature>
<keyword evidence="3" id="KW-0813">Transport</keyword>
<gene>
    <name evidence="10" type="ORF">VIBC2010_12534</name>
</gene>
<feature type="transmembrane region" description="Helical" evidence="8">
    <location>
        <begin position="71"/>
        <end position="92"/>
    </location>
</feature>
<proteinExistence type="inferred from homology"/>
<protein>
    <submittedName>
        <fullName evidence="10">RarD protein</fullName>
    </submittedName>
</protein>
<feature type="transmembrane region" description="Helical" evidence="8">
    <location>
        <begin position="149"/>
        <end position="166"/>
    </location>
</feature>
<accession>E3BL50</accession>
<evidence type="ECO:0000256" key="2">
    <source>
        <dbReference type="ARBA" id="ARBA00007362"/>
    </source>
</evidence>
<reference evidence="10 11" key="1">
    <citation type="journal article" date="2012" name="Int. J. Syst. Evol. Microbiol.">
        <title>Vibrio caribbeanicus sp. nov., isolated from the marine sponge Scleritoderma cyanea.</title>
        <authorList>
            <person name="Hoffmann M."/>
            <person name="Monday S.R."/>
            <person name="Allard M.W."/>
            <person name="Strain E.A."/>
            <person name="Whittaker P."/>
            <person name="Naum M."/>
            <person name="McCarthy P.J."/>
            <person name="Lopez J.V."/>
            <person name="Fischer M."/>
            <person name="Brown E.W."/>
        </authorList>
    </citation>
    <scope>NUCLEOTIDE SEQUENCE [LARGE SCALE GENOMIC DNA]</scope>
    <source>
        <strain evidence="10 11">ATCC BAA-2122</strain>
    </source>
</reference>
<evidence type="ECO:0000256" key="8">
    <source>
        <dbReference type="SAM" id="Phobius"/>
    </source>
</evidence>
<feature type="transmembrane region" description="Helical" evidence="8">
    <location>
        <begin position="207"/>
        <end position="231"/>
    </location>
</feature>
<feature type="transmembrane region" description="Helical" evidence="8">
    <location>
        <begin position="7"/>
        <end position="25"/>
    </location>
</feature>
<dbReference type="InterPro" id="IPR000620">
    <property type="entry name" value="EamA_dom"/>
</dbReference>
<dbReference type="InterPro" id="IPR004626">
    <property type="entry name" value="RarD"/>
</dbReference>
<evidence type="ECO:0000256" key="7">
    <source>
        <dbReference type="ARBA" id="ARBA00023136"/>
    </source>
</evidence>
<name>E3BL50_9VIBR</name>
<keyword evidence="11" id="KW-1185">Reference proteome</keyword>
<evidence type="ECO:0000256" key="3">
    <source>
        <dbReference type="ARBA" id="ARBA00022448"/>
    </source>
</evidence>
<dbReference type="SUPFAM" id="SSF103481">
    <property type="entry name" value="Multidrug resistance efflux transporter EmrE"/>
    <property type="match status" value="2"/>
</dbReference>
<evidence type="ECO:0000259" key="9">
    <source>
        <dbReference type="Pfam" id="PF00892"/>
    </source>
</evidence>
<feature type="transmembrane region" description="Helical" evidence="8">
    <location>
        <begin position="37"/>
        <end position="55"/>
    </location>
</feature>
<dbReference type="EMBL" id="AEIU01000075">
    <property type="protein sequence ID" value="EFP96394.1"/>
    <property type="molecule type" value="Genomic_DNA"/>
</dbReference>
<dbReference type="Pfam" id="PF00892">
    <property type="entry name" value="EamA"/>
    <property type="match status" value="1"/>
</dbReference>
<dbReference type="RefSeq" id="WP_009601781.1">
    <property type="nucleotide sequence ID" value="NZ_AEIU01000075.1"/>
</dbReference>
<comment type="subcellular location">
    <subcellularLocation>
        <location evidence="1">Cell membrane</location>
        <topology evidence="1">Multi-pass membrane protein</topology>
    </subcellularLocation>
</comment>
<feature type="transmembrane region" description="Helical" evidence="8">
    <location>
        <begin position="243"/>
        <end position="261"/>
    </location>
</feature>
<evidence type="ECO:0000256" key="6">
    <source>
        <dbReference type="ARBA" id="ARBA00022989"/>
    </source>
</evidence>
<evidence type="ECO:0000256" key="4">
    <source>
        <dbReference type="ARBA" id="ARBA00022475"/>
    </source>
</evidence>
<feature type="transmembrane region" description="Helical" evidence="8">
    <location>
        <begin position="178"/>
        <end position="195"/>
    </location>
</feature>
<dbReference type="NCBIfam" id="TIGR00688">
    <property type="entry name" value="rarD"/>
    <property type="match status" value="1"/>
</dbReference>
<dbReference type="Proteomes" id="UP000002943">
    <property type="component" value="Unassembled WGS sequence"/>
</dbReference>
<evidence type="ECO:0000256" key="1">
    <source>
        <dbReference type="ARBA" id="ARBA00004651"/>
    </source>
</evidence>
<sequence length="299" mass="34099">MLTQRQSTMVAGFSFVLWGLLPLYYQFLPGAVPDELLSIRLIATLPLTFILVLVIKRRAPSFTKLTRDMSSLYFTFAASITMSISWVAFTWALTSERVIEASLGFFISPITMMLLGVFFLKEKLTFSQKLTLFFACSGLLYQVIHYQAIPFISITMAIFFTLYGWCKKKSKYSWSEGLFVEAVVLFPFALIYLIYKDQNYGLSITDAHFLDLFLYIGSAIVTLLPLIFYSIAIRQTPISTIGLMQYIEPSIQFFLAIYLFSEAFDQIKAVSFGLIWFGLSLTIIGEMRTMKSPSLNRNT</sequence>
<dbReference type="OrthoDB" id="369870at2"/>
<feature type="transmembrane region" description="Helical" evidence="8">
    <location>
        <begin position="267"/>
        <end position="285"/>
    </location>
</feature>
<comment type="caution">
    <text evidence="10">The sequence shown here is derived from an EMBL/GenBank/DDBJ whole genome shotgun (WGS) entry which is preliminary data.</text>
</comment>
<keyword evidence="5 8" id="KW-0812">Transmembrane</keyword>
<dbReference type="eggNOG" id="COG2962">
    <property type="taxonomic scope" value="Bacteria"/>
</dbReference>
<keyword evidence="7 8" id="KW-0472">Membrane</keyword>
<keyword evidence="6 8" id="KW-1133">Transmembrane helix</keyword>
<feature type="transmembrane region" description="Helical" evidence="8">
    <location>
        <begin position="98"/>
        <end position="119"/>
    </location>
</feature>
<evidence type="ECO:0000313" key="10">
    <source>
        <dbReference type="EMBL" id="EFP96394.1"/>
    </source>
</evidence>
<keyword evidence="4" id="KW-1003">Cell membrane</keyword>
<dbReference type="AlphaFoldDB" id="E3BL50"/>
<evidence type="ECO:0000313" key="11">
    <source>
        <dbReference type="Proteomes" id="UP000002943"/>
    </source>
</evidence>
<feature type="transmembrane region" description="Helical" evidence="8">
    <location>
        <begin position="126"/>
        <end position="143"/>
    </location>
</feature>
<dbReference type="GO" id="GO:0005886">
    <property type="term" value="C:plasma membrane"/>
    <property type="evidence" value="ECO:0007669"/>
    <property type="project" value="UniProtKB-SubCell"/>
</dbReference>
<evidence type="ECO:0000256" key="5">
    <source>
        <dbReference type="ARBA" id="ARBA00022692"/>
    </source>
</evidence>
<organism evidence="10 11">
    <name type="scientific">Vibrio caribbeanicus ATCC BAA-2122</name>
    <dbReference type="NCBI Taxonomy" id="796620"/>
    <lineage>
        <taxon>Bacteria</taxon>
        <taxon>Pseudomonadati</taxon>
        <taxon>Pseudomonadota</taxon>
        <taxon>Gammaproteobacteria</taxon>
        <taxon>Vibrionales</taxon>
        <taxon>Vibrionaceae</taxon>
        <taxon>Vibrio</taxon>
    </lineage>
</organism>
<dbReference type="InterPro" id="IPR037185">
    <property type="entry name" value="EmrE-like"/>
</dbReference>
<comment type="similarity">
    <text evidence="2">Belongs to the EamA transporter family.</text>
</comment>